<dbReference type="RefSeq" id="WP_241295709.1">
    <property type="nucleotide sequence ID" value="NZ_JAKZGR010000010.1"/>
</dbReference>
<evidence type="ECO:0000313" key="3">
    <source>
        <dbReference type="Proteomes" id="UP001595766"/>
    </source>
</evidence>
<sequence length="573" mass="65596">MKYISGLLLYFYLIHLCQAQEKINYVAYQVQGTAQLHGVISIQNSKNHISEVQTFLSKLHAEGYLTASLIYDQIKSDTLHIKVNSGEKFTWISLKKGNIPDQILSKAGYDSRSFDNKNIQYPAVARLFENILTVAENNGFPFASIKLDSLERENSAFKGSLNLDLGPKITFDTLKITGNSKTKSKYLANYLQIVPGEAFSQAKVNQAVRQVRNLPYVRWTAEPEISFQNQEATVYLPISDRKVNTIDGIVGFLPNEIEENKLLVTGQFDLSLYNVGGRGRNYTLNWQRLSQYTQNLKISALEPMILGSNIDMGASFSLLKEDTTFLNRDFRVDFGYRIASDHYLNFFSRRQSGDLLATFAFQNSESLPELADFRFNNYGIRYQLTLLDDIFFPRRGLIGQVEFAIGNKNILENTGLPPRVYEGIDLRTIQYYVKGDIEKHFYLRSQWGVMMSLSSGMMENKNLLVNDLYRIGGLRSLRGFNENYFFANKYVYFNIEPRFYFDTYSYFMIFANGGRLENRVQRLDTDFPLATGLGFSLETGNGIFNFIYAIGRANGQDFSLNLSKIHFGYTGRF</sequence>
<feature type="domain" description="POTRA" evidence="1">
    <location>
        <begin position="173"/>
        <end position="236"/>
    </location>
</feature>
<name>A0ABV8ESQ8_9BACT</name>
<dbReference type="EMBL" id="JBHSAV010000093">
    <property type="protein sequence ID" value="MFC3978235.1"/>
    <property type="molecule type" value="Genomic_DNA"/>
</dbReference>
<protein>
    <submittedName>
        <fullName evidence="2">POTRA domain-containing protein</fullName>
    </submittedName>
</protein>
<dbReference type="Gene3D" id="2.40.160.50">
    <property type="entry name" value="membrane protein fhac: a member of the omp85/tpsb transporter family"/>
    <property type="match status" value="1"/>
</dbReference>
<evidence type="ECO:0000259" key="1">
    <source>
        <dbReference type="Pfam" id="PF07244"/>
    </source>
</evidence>
<dbReference type="Proteomes" id="UP001595766">
    <property type="component" value="Unassembled WGS sequence"/>
</dbReference>
<dbReference type="Pfam" id="PF07244">
    <property type="entry name" value="POTRA"/>
    <property type="match status" value="1"/>
</dbReference>
<proteinExistence type="predicted"/>
<comment type="caution">
    <text evidence="2">The sequence shown here is derived from an EMBL/GenBank/DDBJ whole genome shotgun (WGS) entry which is preliminary data.</text>
</comment>
<accession>A0ABV8ESQ8</accession>
<dbReference type="InterPro" id="IPR010827">
    <property type="entry name" value="BamA/TamA_POTRA"/>
</dbReference>
<reference evidence="3" key="1">
    <citation type="journal article" date="2019" name="Int. J. Syst. Evol. Microbiol.">
        <title>The Global Catalogue of Microorganisms (GCM) 10K type strain sequencing project: providing services to taxonomists for standard genome sequencing and annotation.</title>
        <authorList>
            <consortium name="The Broad Institute Genomics Platform"/>
            <consortium name="The Broad Institute Genome Sequencing Center for Infectious Disease"/>
            <person name="Wu L."/>
            <person name="Ma J."/>
        </authorList>
    </citation>
    <scope>NUCLEOTIDE SEQUENCE [LARGE SCALE GENOMIC DNA]</scope>
    <source>
        <strain evidence="3">CECT 8551</strain>
    </source>
</reference>
<evidence type="ECO:0000313" key="2">
    <source>
        <dbReference type="EMBL" id="MFC3978235.1"/>
    </source>
</evidence>
<dbReference type="Gene3D" id="3.10.20.310">
    <property type="entry name" value="membrane protein fhac"/>
    <property type="match status" value="1"/>
</dbReference>
<gene>
    <name evidence="2" type="ORF">ACFOUP_17760</name>
</gene>
<keyword evidence="3" id="KW-1185">Reference proteome</keyword>
<organism evidence="2 3">
    <name type="scientific">Belliella kenyensis</name>
    <dbReference type="NCBI Taxonomy" id="1472724"/>
    <lineage>
        <taxon>Bacteria</taxon>
        <taxon>Pseudomonadati</taxon>
        <taxon>Bacteroidota</taxon>
        <taxon>Cytophagia</taxon>
        <taxon>Cytophagales</taxon>
        <taxon>Cyclobacteriaceae</taxon>
        <taxon>Belliella</taxon>
    </lineage>
</organism>